<name>A0A182DZ56_ONCOC</name>
<keyword evidence="5" id="KW-1185">Reference proteome</keyword>
<feature type="disulfide bond" evidence="2">
    <location>
        <begin position="32"/>
        <end position="50"/>
    </location>
</feature>
<dbReference type="CDD" id="cd00112">
    <property type="entry name" value="LDLa"/>
    <property type="match status" value="1"/>
</dbReference>
<protein>
    <submittedName>
        <fullName evidence="6">Low-density lipoprotein receptor domain class A</fullName>
    </submittedName>
</protein>
<keyword evidence="1 2" id="KW-1015">Disulfide bond</keyword>
<proteinExistence type="predicted"/>
<evidence type="ECO:0000256" key="1">
    <source>
        <dbReference type="ARBA" id="ARBA00023157"/>
    </source>
</evidence>
<keyword evidence="3" id="KW-0812">Transmembrane</keyword>
<comment type="caution">
    <text evidence="2">Lacks conserved residue(s) required for the propagation of feature annotation.</text>
</comment>
<reference evidence="6" key="1">
    <citation type="submission" date="2016-06" db="UniProtKB">
        <authorList>
            <consortium name="WormBaseParasite"/>
        </authorList>
    </citation>
    <scope>IDENTIFICATION</scope>
</reference>
<dbReference type="EMBL" id="UYRW01000109">
    <property type="protein sequence ID" value="VDK63194.1"/>
    <property type="molecule type" value="Genomic_DNA"/>
</dbReference>
<organism evidence="6">
    <name type="scientific">Onchocerca ochengi</name>
    <name type="common">Filarial nematode worm</name>
    <dbReference type="NCBI Taxonomy" id="42157"/>
    <lineage>
        <taxon>Eukaryota</taxon>
        <taxon>Metazoa</taxon>
        <taxon>Ecdysozoa</taxon>
        <taxon>Nematoda</taxon>
        <taxon>Chromadorea</taxon>
        <taxon>Rhabditida</taxon>
        <taxon>Spirurina</taxon>
        <taxon>Spiruromorpha</taxon>
        <taxon>Filarioidea</taxon>
        <taxon>Onchocercidae</taxon>
        <taxon>Onchocerca</taxon>
    </lineage>
</organism>
<dbReference type="Gene3D" id="4.10.400.10">
    <property type="entry name" value="Low-density Lipoprotein Receptor"/>
    <property type="match status" value="1"/>
</dbReference>
<dbReference type="Proteomes" id="UP000271087">
    <property type="component" value="Unassembled WGS sequence"/>
</dbReference>
<dbReference type="Pfam" id="PF00057">
    <property type="entry name" value="Ldl_recept_a"/>
    <property type="match status" value="1"/>
</dbReference>
<dbReference type="SUPFAM" id="SSF57424">
    <property type="entry name" value="LDL receptor-like module"/>
    <property type="match status" value="1"/>
</dbReference>
<sequence length="166" mass="19250">MLCQIRPSIPEMMMPSASAQMLTCSSPWQWMCNNGECIAQYDLCNGIAQCTDGSDEIDCDKRHWQNKYINMAGEEHMKSAIRYEMNEVNPTNSTRAVLQFTQFNEWFIALAFILFITLLVMIILRYRRRRNALLRSNRAYGMRKGLNIEQNDGDDEDDLLIGSLYS</sequence>
<reference evidence="4 5" key="2">
    <citation type="submission" date="2018-08" db="EMBL/GenBank/DDBJ databases">
        <authorList>
            <person name="Laetsch R D."/>
            <person name="Stevens L."/>
            <person name="Kumar S."/>
            <person name="Blaxter L. M."/>
        </authorList>
    </citation>
    <scope>NUCLEOTIDE SEQUENCE [LARGE SCALE GENOMIC DNA]</scope>
</reference>
<feature type="transmembrane region" description="Helical" evidence="3">
    <location>
        <begin position="106"/>
        <end position="126"/>
    </location>
</feature>
<accession>A0A182DZ56</accession>
<evidence type="ECO:0000313" key="5">
    <source>
        <dbReference type="Proteomes" id="UP000271087"/>
    </source>
</evidence>
<evidence type="ECO:0000256" key="3">
    <source>
        <dbReference type="SAM" id="Phobius"/>
    </source>
</evidence>
<dbReference type="WBParaSite" id="nOo.2.0.1.t00964-RA">
    <property type="protein sequence ID" value="nOo.2.0.1.t00964-RA"/>
    <property type="gene ID" value="nOo.2.0.1.g00964"/>
</dbReference>
<evidence type="ECO:0000313" key="6">
    <source>
        <dbReference type="WBParaSite" id="nOo.2.0.1.t00964-RA"/>
    </source>
</evidence>
<dbReference type="PROSITE" id="PS50068">
    <property type="entry name" value="LDLRA_2"/>
    <property type="match status" value="1"/>
</dbReference>
<evidence type="ECO:0000256" key="2">
    <source>
        <dbReference type="PROSITE-ProRule" id="PRU00124"/>
    </source>
</evidence>
<dbReference type="PANTHER" id="PTHR46876:SF1">
    <property type="entry name" value="LOW-DENSITY LIPOPROTEIN RECEPTOR-RELATED PROTEIN 11"/>
    <property type="match status" value="1"/>
</dbReference>
<keyword evidence="3" id="KW-1133">Transmembrane helix</keyword>
<dbReference type="OrthoDB" id="6076617at2759"/>
<evidence type="ECO:0000313" key="4">
    <source>
        <dbReference type="EMBL" id="VDK63194.1"/>
    </source>
</evidence>
<dbReference type="AlphaFoldDB" id="A0A182DZ56"/>
<keyword evidence="3" id="KW-0472">Membrane</keyword>
<dbReference type="InterPro" id="IPR023415">
    <property type="entry name" value="LDLR_class-A_CS"/>
</dbReference>
<gene>
    <name evidence="4" type="ORF">NOO_LOCUS964</name>
</gene>
<feature type="disulfide bond" evidence="2">
    <location>
        <begin position="44"/>
        <end position="59"/>
    </location>
</feature>
<dbReference type="InterPro" id="IPR036055">
    <property type="entry name" value="LDL_receptor-like_sf"/>
</dbReference>
<dbReference type="PANTHER" id="PTHR46876">
    <property type="entry name" value="LOW-DENSITY LIPOPROTEIN RECEPTOR-RELATED PROTEIN 11"/>
    <property type="match status" value="1"/>
</dbReference>
<dbReference type="InterPro" id="IPR002172">
    <property type="entry name" value="LDrepeatLR_classA_rpt"/>
</dbReference>
<dbReference type="PROSITE" id="PS01209">
    <property type="entry name" value="LDLRA_1"/>
    <property type="match status" value="1"/>
</dbReference>
<dbReference type="SMART" id="SM00192">
    <property type="entry name" value="LDLa"/>
    <property type="match status" value="1"/>
</dbReference>